<evidence type="ECO:0000313" key="2">
    <source>
        <dbReference type="EMBL" id="TMQ56226.1"/>
    </source>
</evidence>
<evidence type="ECO:0000259" key="1">
    <source>
        <dbReference type="Pfam" id="PF00534"/>
    </source>
</evidence>
<accession>A0A538SXW0</accession>
<dbReference type="SUPFAM" id="SSF53756">
    <property type="entry name" value="UDP-Glycosyltransferase/glycogen phosphorylase"/>
    <property type="match status" value="1"/>
</dbReference>
<reference evidence="2 3" key="1">
    <citation type="journal article" date="2019" name="Nat. Microbiol.">
        <title>Mediterranean grassland soil C-N compound turnover is dependent on rainfall and depth, and is mediated by genomically divergent microorganisms.</title>
        <authorList>
            <person name="Diamond S."/>
            <person name="Andeer P.F."/>
            <person name="Li Z."/>
            <person name="Crits-Christoph A."/>
            <person name="Burstein D."/>
            <person name="Anantharaman K."/>
            <person name="Lane K.R."/>
            <person name="Thomas B.C."/>
            <person name="Pan C."/>
            <person name="Northen T.R."/>
            <person name="Banfield J.F."/>
        </authorList>
    </citation>
    <scope>NUCLEOTIDE SEQUENCE [LARGE SCALE GENOMIC DNA]</scope>
    <source>
        <strain evidence="2">WS_4</strain>
    </source>
</reference>
<dbReference type="AlphaFoldDB" id="A0A538SXW0"/>
<feature type="domain" description="Glycosyl transferase family 1" evidence="1">
    <location>
        <begin position="204"/>
        <end position="319"/>
    </location>
</feature>
<dbReference type="InterPro" id="IPR001296">
    <property type="entry name" value="Glyco_trans_1"/>
</dbReference>
<proteinExistence type="predicted"/>
<sequence>MTDAGNKPSRLGAALWKARAKILGSGIARNVERTNHARWCLLLGRVAPFRMPHLPATHQNEWQARELARALSELGFNVDAVDFDERRRLLGRKYDLVIDLHPRAHPIYEDRLAPGARRVCYITGSNPSFSNAAERSRLRDLEGRRGVSLKPRRHVPPFPKPVLESFDSMITFAGETALSTYGEFRLPPVHRVVNGGYDDVEPTESGRRDPRRFLFMASVGQVHKGLDLLLEVFAAEPDLSLVVCSMYAAERDFTRAYRKELHRSPNIRAAGFMDVKSAAFRELQAECGAMILPSCSEAQCGSVTVAMSFGIPCIVSVPCDIREPELETLRDCTLETIRETVRAWAGQPRPALRERSERTLALMRRKYAPGDYARTIRQALLATPGVGVAGR</sequence>
<evidence type="ECO:0000313" key="3">
    <source>
        <dbReference type="Proteomes" id="UP000319829"/>
    </source>
</evidence>
<comment type="caution">
    <text evidence="2">The sequence shown here is derived from an EMBL/GenBank/DDBJ whole genome shotgun (WGS) entry which is preliminary data.</text>
</comment>
<name>A0A538SXW0_UNCEI</name>
<keyword evidence="2" id="KW-0808">Transferase</keyword>
<organism evidence="2 3">
    <name type="scientific">Eiseniibacteriota bacterium</name>
    <dbReference type="NCBI Taxonomy" id="2212470"/>
    <lineage>
        <taxon>Bacteria</taxon>
        <taxon>Candidatus Eiseniibacteriota</taxon>
    </lineage>
</organism>
<dbReference type="Pfam" id="PF00534">
    <property type="entry name" value="Glycos_transf_1"/>
    <property type="match status" value="1"/>
</dbReference>
<dbReference type="Proteomes" id="UP000319829">
    <property type="component" value="Unassembled WGS sequence"/>
</dbReference>
<dbReference type="Gene3D" id="3.40.50.2000">
    <property type="entry name" value="Glycogen Phosphorylase B"/>
    <property type="match status" value="1"/>
</dbReference>
<dbReference type="EMBL" id="VBOU01000003">
    <property type="protein sequence ID" value="TMQ56226.1"/>
    <property type="molecule type" value="Genomic_DNA"/>
</dbReference>
<gene>
    <name evidence="2" type="ORF">E6K74_00690</name>
</gene>
<protein>
    <submittedName>
        <fullName evidence="2">Glycosyltransferase</fullName>
    </submittedName>
</protein>
<dbReference type="GO" id="GO:0016757">
    <property type="term" value="F:glycosyltransferase activity"/>
    <property type="evidence" value="ECO:0007669"/>
    <property type="project" value="InterPro"/>
</dbReference>